<name>A0ABT0BSR4_9SPHN</name>
<accession>A0ABT0BSR4</accession>
<organism evidence="2 3">
    <name type="scientific">Novosphingobium beihaiensis</name>
    <dbReference type="NCBI Taxonomy" id="2930389"/>
    <lineage>
        <taxon>Bacteria</taxon>
        <taxon>Pseudomonadati</taxon>
        <taxon>Pseudomonadota</taxon>
        <taxon>Alphaproteobacteria</taxon>
        <taxon>Sphingomonadales</taxon>
        <taxon>Sphingomonadaceae</taxon>
        <taxon>Novosphingobium</taxon>
    </lineage>
</organism>
<feature type="domain" description="Short-chain fatty acyl coenzyme A regulators C-terminal" evidence="1">
    <location>
        <begin position="2"/>
        <end position="55"/>
    </location>
</feature>
<dbReference type="InterPro" id="IPR018653">
    <property type="entry name" value="ScfR_C"/>
</dbReference>
<comment type="caution">
    <text evidence="2">The sequence shown here is derived from an EMBL/GenBank/DDBJ whole genome shotgun (WGS) entry which is preliminary data.</text>
</comment>
<feature type="non-terminal residue" evidence="2">
    <location>
        <position position="1"/>
    </location>
</feature>
<dbReference type="EMBL" id="JALHLG010000020">
    <property type="protein sequence ID" value="MCJ2187831.1"/>
    <property type="molecule type" value="Genomic_DNA"/>
</dbReference>
<proteinExistence type="predicted"/>
<keyword evidence="3" id="KW-1185">Reference proteome</keyword>
<dbReference type="RefSeq" id="WP_243921914.1">
    <property type="nucleotide sequence ID" value="NZ_JALHLG010000020.1"/>
</dbReference>
<evidence type="ECO:0000259" key="1">
    <source>
        <dbReference type="Pfam" id="PF09856"/>
    </source>
</evidence>
<dbReference type="Pfam" id="PF09856">
    <property type="entry name" value="ScfRs"/>
    <property type="match status" value="1"/>
</dbReference>
<protein>
    <submittedName>
        <fullName evidence="2">DUF2083 domain-containing protein</fullName>
    </submittedName>
</protein>
<dbReference type="Proteomes" id="UP001202281">
    <property type="component" value="Unassembled WGS sequence"/>
</dbReference>
<gene>
    <name evidence="2" type="ORF">MTR66_13515</name>
</gene>
<evidence type="ECO:0000313" key="3">
    <source>
        <dbReference type="Proteomes" id="UP001202281"/>
    </source>
</evidence>
<reference evidence="2 3" key="1">
    <citation type="submission" date="2022-04" db="EMBL/GenBank/DDBJ databases">
        <title>Identification of a novel bacterium isolated from mangrove sediments.</title>
        <authorList>
            <person name="Pan X."/>
        </authorList>
    </citation>
    <scope>NUCLEOTIDE SEQUENCE [LARGE SCALE GENOMIC DNA]</scope>
    <source>
        <strain evidence="2 3">B2638</strain>
    </source>
</reference>
<evidence type="ECO:0000313" key="2">
    <source>
        <dbReference type="EMBL" id="MCJ2187831.1"/>
    </source>
</evidence>
<sequence>GRLVYAGGIDPASAPTTPIGVTCRLCHRAACTARAVPPIGRDVLADDYTRTAQPYTFAES</sequence>